<feature type="transmembrane region" description="Helical" evidence="1">
    <location>
        <begin position="73"/>
        <end position="94"/>
    </location>
</feature>
<sequence length="126" mass="14219">MFKRDVCLRRDLGSVFNVFVSSQTEQRWLCPAEGRSVAAFSGISASWWLVRHGVHARRASGAWMCQQCVLREIWVFELVLAVCLACSGIVADLYHQQLSCSCCYVSFAPSGYVPEICRCQTHFVAY</sequence>
<keyword evidence="1" id="KW-0472">Membrane</keyword>
<dbReference type="AlphaFoldDB" id="A0A843U894"/>
<evidence type="ECO:0000313" key="2">
    <source>
        <dbReference type="EMBL" id="MQL78446.1"/>
    </source>
</evidence>
<organism evidence="2 3">
    <name type="scientific">Colocasia esculenta</name>
    <name type="common">Wild taro</name>
    <name type="synonym">Arum esculentum</name>
    <dbReference type="NCBI Taxonomy" id="4460"/>
    <lineage>
        <taxon>Eukaryota</taxon>
        <taxon>Viridiplantae</taxon>
        <taxon>Streptophyta</taxon>
        <taxon>Embryophyta</taxon>
        <taxon>Tracheophyta</taxon>
        <taxon>Spermatophyta</taxon>
        <taxon>Magnoliopsida</taxon>
        <taxon>Liliopsida</taxon>
        <taxon>Araceae</taxon>
        <taxon>Aroideae</taxon>
        <taxon>Colocasieae</taxon>
        <taxon>Colocasia</taxon>
    </lineage>
</organism>
<keyword evidence="1" id="KW-1133">Transmembrane helix</keyword>
<name>A0A843U894_COLES</name>
<dbReference type="Proteomes" id="UP000652761">
    <property type="component" value="Unassembled WGS sequence"/>
</dbReference>
<evidence type="ECO:0000256" key="1">
    <source>
        <dbReference type="SAM" id="Phobius"/>
    </source>
</evidence>
<comment type="caution">
    <text evidence="2">The sequence shown here is derived from an EMBL/GenBank/DDBJ whole genome shotgun (WGS) entry which is preliminary data.</text>
</comment>
<keyword evidence="1" id="KW-0812">Transmembrane</keyword>
<gene>
    <name evidence="2" type="ORF">Taro_010860</name>
</gene>
<accession>A0A843U894</accession>
<proteinExistence type="predicted"/>
<protein>
    <submittedName>
        <fullName evidence="2">Uncharacterized protein</fullName>
    </submittedName>
</protein>
<reference evidence="2" key="1">
    <citation type="submission" date="2017-07" db="EMBL/GenBank/DDBJ databases">
        <title>Taro Niue Genome Assembly and Annotation.</title>
        <authorList>
            <person name="Atibalentja N."/>
            <person name="Keating K."/>
            <person name="Fields C.J."/>
        </authorList>
    </citation>
    <scope>NUCLEOTIDE SEQUENCE</scope>
    <source>
        <strain evidence="2">Niue_2</strain>
        <tissue evidence="2">Leaf</tissue>
    </source>
</reference>
<dbReference type="EMBL" id="NMUH01000399">
    <property type="protein sequence ID" value="MQL78446.1"/>
    <property type="molecule type" value="Genomic_DNA"/>
</dbReference>
<evidence type="ECO:0000313" key="3">
    <source>
        <dbReference type="Proteomes" id="UP000652761"/>
    </source>
</evidence>
<keyword evidence="3" id="KW-1185">Reference proteome</keyword>